<evidence type="ECO:0000256" key="1">
    <source>
        <dbReference type="SAM" id="MobiDB-lite"/>
    </source>
</evidence>
<dbReference type="InterPro" id="IPR013595">
    <property type="entry name" value="Pept_S33_TAP-like_C"/>
</dbReference>
<gene>
    <name evidence="3" type="ORF">LEL_01699</name>
</gene>
<keyword evidence="3" id="KW-0031">Aminopeptidase</keyword>
<feature type="region of interest" description="Disordered" evidence="1">
    <location>
        <begin position="142"/>
        <end position="172"/>
    </location>
</feature>
<dbReference type="Pfam" id="PF08386">
    <property type="entry name" value="Abhydrolase_4"/>
    <property type="match status" value="1"/>
</dbReference>
<proteinExistence type="predicted"/>
<evidence type="ECO:0000313" key="3">
    <source>
        <dbReference type="EMBL" id="OAA82154.1"/>
    </source>
</evidence>
<dbReference type="AlphaFoldDB" id="A0A168KU44"/>
<dbReference type="EMBL" id="AZHF01000001">
    <property type="protein sequence ID" value="OAA82154.1"/>
    <property type="molecule type" value="Genomic_DNA"/>
</dbReference>
<dbReference type="Proteomes" id="UP000076881">
    <property type="component" value="Unassembled WGS sequence"/>
</dbReference>
<evidence type="ECO:0000313" key="4">
    <source>
        <dbReference type="Proteomes" id="UP000076881"/>
    </source>
</evidence>
<dbReference type="STRING" id="1081108.A0A168KU44"/>
<accession>A0A168KU44</accession>
<evidence type="ECO:0000259" key="2">
    <source>
        <dbReference type="Pfam" id="PF08386"/>
    </source>
</evidence>
<sequence>MYHPLTDLSPLAAALDAAMTHGDTSALSARILATMAYATLDDALRANFTAASLPVDAFAGISCADAVVDLASRTLDDWQAALDRYSDMSRVAGPWVLYMQTLCAGWPLRSEWQFPRGGPGEGRRAAAPILFLSNRWDPVTPAPRREDRARCVSGRRAGGAGDHGPLRDAGRHGTLREGCRGRVFRYRRRARGGSDV</sequence>
<organism evidence="3 4">
    <name type="scientific">Akanthomyces lecanii RCEF 1005</name>
    <dbReference type="NCBI Taxonomy" id="1081108"/>
    <lineage>
        <taxon>Eukaryota</taxon>
        <taxon>Fungi</taxon>
        <taxon>Dikarya</taxon>
        <taxon>Ascomycota</taxon>
        <taxon>Pezizomycotina</taxon>
        <taxon>Sordariomycetes</taxon>
        <taxon>Hypocreomycetidae</taxon>
        <taxon>Hypocreales</taxon>
        <taxon>Cordycipitaceae</taxon>
        <taxon>Akanthomyces</taxon>
        <taxon>Cordyceps confragosa</taxon>
    </lineage>
</organism>
<comment type="caution">
    <text evidence="3">The sequence shown here is derived from an EMBL/GenBank/DDBJ whole genome shotgun (WGS) entry which is preliminary data.</text>
</comment>
<protein>
    <submittedName>
        <fullName evidence="3">Peptidase S33 tripeptidyl aminopeptidase-lik</fullName>
    </submittedName>
</protein>
<dbReference type="GO" id="GO:0004177">
    <property type="term" value="F:aminopeptidase activity"/>
    <property type="evidence" value="ECO:0007669"/>
    <property type="project" value="UniProtKB-KW"/>
</dbReference>
<name>A0A168KU44_CORDF</name>
<keyword evidence="4" id="KW-1185">Reference proteome</keyword>
<feature type="domain" description="Peptidase S33 tripeptidyl aminopeptidase-like C-terminal" evidence="2">
    <location>
        <begin position="91"/>
        <end position="144"/>
    </location>
</feature>
<reference evidence="3 4" key="1">
    <citation type="journal article" date="2016" name="Genome Biol. Evol.">
        <title>Divergent and convergent evolution of fungal pathogenicity.</title>
        <authorList>
            <person name="Shang Y."/>
            <person name="Xiao G."/>
            <person name="Zheng P."/>
            <person name="Cen K."/>
            <person name="Zhan S."/>
            <person name="Wang C."/>
        </authorList>
    </citation>
    <scope>NUCLEOTIDE SEQUENCE [LARGE SCALE GENOMIC DNA]</scope>
    <source>
        <strain evidence="3 4">RCEF 1005</strain>
    </source>
</reference>
<keyword evidence="3" id="KW-0645">Protease</keyword>
<keyword evidence="3" id="KW-0378">Hydrolase</keyword>